<dbReference type="InterPro" id="IPR036097">
    <property type="entry name" value="HisK_dim/P_sf"/>
</dbReference>
<dbReference type="CDD" id="cd00082">
    <property type="entry name" value="HisKA"/>
    <property type="match status" value="1"/>
</dbReference>
<sequence length="850" mass="97169">MTFLDDPLFKAALDAAFPRVILFADASPVRLISYNASAAALLKGEVVPTPGLHDFVEAKYHDQHTERVIQEAVELAINTGERALLYFSTSMAAEDDLEDQNWLQVELFPVKGTNDAVVYILVNLISLPIAPSSIQKTRERLFKQQNLSEELDATNEELSASNEELTITVEALNQSQESLRQANEVLERRVRERTQDLQRSLSTIQEERQRLSNIIANLPAGVCILKGPEFILEDVNEGMLKIWGKEMDILGTRLLDFMPELQEQAFPALLEEVFRTGKAYIERDARLDINNEGNQRTLYVDFSYTPLFNAKKEVDRILVHADDVTERSLARMREQYLSEELSAINEELYSSNEELAATNDALSTSKKVLTESESTLKFMFNAIPQQVWTSLAGGELNYVNQLMCEEFGQDMETLVRQGWRQYIHPDDLLRAVENWTIALQTSQPFTAEYRLRFKDDKYYWHMGKAAPMIENEQIKFWIGTNTNIELQKASEQKKDEFLSIASHELKTPLTSIKAFNQLIARTKDISKVQHFSVKSAEHIEKLEWLINDLLDVTKINAGKMVYNMQPLNFRKLLLGAIDTIQQTSATHQIVLNGTEEIEFVGDYLRLEQVIQNFLSNAIKYSPKADQVIVEYKLEMGNIVVSVQDFGIGIARKDFSRLFDRYYRVDNSAMRFEGLGLGLFISSEILKRHQGSFWIESEEHKGSTFFFRLPLDASKNNHEAINNDDFYKDRSLSIVYNESGQRLDVDWTGFQDLQTVQGGCLKMLEMLSRHKVSKVINDNSHVLGTWSDASDWVGEIWFPMMEKAGLRQFAWIYSPAAFSQLSAHKAADGAYGSVSTRFFKDVNLARAWVEE</sequence>
<dbReference type="SUPFAM" id="SSF47384">
    <property type="entry name" value="Homodimeric domain of signal transducing histidine kinase"/>
    <property type="match status" value="1"/>
</dbReference>
<evidence type="ECO:0000256" key="5">
    <source>
        <dbReference type="ARBA" id="ARBA00022777"/>
    </source>
</evidence>
<keyword evidence="6" id="KW-0175">Coiled coil</keyword>
<dbReference type="PROSITE" id="PS50112">
    <property type="entry name" value="PAS"/>
    <property type="match status" value="1"/>
</dbReference>
<dbReference type="InterPro" id="IPR000014">
    <property type="entry name" value="PAS"/>
</dbReference>
<organism evidence="9 10">
    <name type="scientific">Pedobacter quisquiliarum</name>
    <dbReference type="NCBI Taxonomy" id="1834438"/>
    <lineage>
        <taxon>Bacteria</taxon>
        <taxon>Pseudomonadati</taxon>
        <taxon>Bacteroidota</taxon>
        <taxon>Sphingobacteriia</taxon>
        <taxon>Sphingobacteriales</taxon>
        <taxon>Sphingobacteriaceae</taxon>
        <taxon>Pedobacter</taxon>
    </lineage>
</organism>
<evidence type="ECO:0000313" key="10">
    <source>
        <dbReference type="Proteomes" id="UP000651668"/>
    </source>
</evidence>
<dbReference type="Gene3D" id="3.30.565.10">
    <property type="entry name" value="Histidine kinase-like ATPase, C-terminal domain"/>
    <property type="match status" value="1"/>
</dbReference>
<dbReference type="CDD" id="cd00130">
    <property type="entry name" value="PAS"/>
    <property type="match status" value="1"/>
</dbReference>
<dbReference type="Proteomes" id="UP000651668">
    <property type="component" value="Unassembled WGS sequence"/>
</dbReference>
<dbReference type="RefSeq" id="WP_188627618.1">
    <property type="nucleotide sequence ID" value="NZ_BMIL01000010.1"/>
</dbReference>
<dbReference type="EMBL" id="BMIL01000010">
    <property type="protein sequence ID" value="GGC73374.1"/>
    <property type="molecule type" value="Genomic_DNA"/>
</dbReference>
<evidence type="ECO:0000259" key="8">
    <source>
        <dbReference type="PROSITE" id="PS50112"/>
    </source>
</evidence>
<dbReference type="AlphaFoldDB" id="A0A916XHY9"/>
<feature type="domain" description="PAS" evidence="8">
    <location>
        <begin position="372"/>
        <end position="442"/>
    </location>
</feature>
<dbReference type="InterPro" id="IPR036890">
    <property type="entry name" value="HATPase_C_sf"/>
</dbReference>
<dbReference type="Gene3D" id="1.10.287.130">
    <property type="match status" value="1"/>
</dbReference>
<dbReference type="FunFam" id="3.30.565.10:FF:000006">
    <property type="entry name" value="Sensor histidine kinase WalK"/>
    <property type="match status" value="1"/>
</dbReference>
<dbReference type="SMART" id="SM00388">
    <property type="entry name" value="HisKA"/>
    <property type="match status" value="1"/>
</dbReference>
<dbReference type="Pfam" id="PF02518">
    <property type="entry name" value="HATPase_c"/>
    <property type="match status" value="1"/>
</dbReference>
<dbReference type="InterPro" id="IPR004358">
    <property type="entry name" value="Sig_transdc_His_kin-like_C"/>
</dbReference>
<keyword evidence="10" id="KW-1185">Reference proteome</keyword>
<evidence type="ECO:0000256" key="4">
    <source>
        <dbReference type="ARBA" id="ARBA00022679"/>
    </source>
</evidence>
<dbReference type="Pfam" id="PF08447">
    <property type="entry name" value="PAS_3"/>
    <property type="match status" value="1"/>
</dbReference>
<dbReference type="PANTHER" id="PTHR43547">
    <property type="entry name" value="TWO-COMPONENT HISTIDINE KINASE"/>
    <property type="match status" value="1"/>
</dbReference>
<dbReference type="PROSITE" id="PS50109">
    <property type="entry name" value="HIS_KIN"/>
    <property type="match status" value="1"/>
</dbReference>
<feature type="domain" description="Histidine kinase" evidence="7">
    <location>
        <begin position="500"/>
        <end position="712"/>
    </location>
</feature>
<feature type="coiled-coil region" evidence="6">
    <location>
        <begin position="144"/>
        <end position="192"/>
    </location>
</feature>
<comment type="catalytic activity">
    <reaction evidence="1">
        <text>ATP + protein L-histidine = ADP + protein N-phospho-L-histidine.</text>
        <dbReference type="EC" id="2.7.13.3"/>
    </reaction>
</comment>
<reference evidence="9" key="2">
    <citation type="submission" date="2020-09" db="EMBL/GenBank/DDBJ databases">
        <authorList>
            <person name="Sun Q."/>
            <person name="Zhou Y."/>
        </authorList>
    </citation>
    <scope>NUCLEOTIDE SEQUENCE</scope>
    <source>
        <strain evidence="9">CGMCC 1.15343</strain>
    </source>
</reference>
<dbReference type="SUPFAM" id="SSF55785">
    <property type="entry name" value="PYP-like sensor domain (PAS domain)"/>
    <property type="match status" value="2"/>
</dbReference>
<evidence type="ECO:0000313" key="9">
    <source>
        <dbReference type="EMBL" id="GGC73374.1"/>
    </source>
</evidence>
<dbReference type="EC" id="2.7.13.3" evidence="2"/>
<dbReference type="Pfam" id="PF08448">
    <property type="entry name" value="PAS_4"/>
    <property type="match status" value="1"/>
</dbReference>
<keyword evidence="5" id="KW-0418">Kinase</keyword>
<evidence type="ECO:0000256" key="6">
    <source>
        <dbReference type="SAM" id="Coils"/>
    </source>
</evidence>
<protein>
    <recommendedName>
        <fullName evidence="2">histidine kinase</fullName>
        <ecNumber evidence="2">2.7.13.3</ecNumber>
    </recommendedName>
</protein>
<dbReference type="PRINTS" id="PR00344">
    <property type="entry name" value="BCTRLSENSOR"/>
</dbReference>
<dbReference type="SMART" id="SM00387">
    <property type="entry name" value="HATPase_c"/>
    <property type="match status" value="1"/>
</dbReference>
<dbReference type="GO" id="GO:0000155">
    <property type="term" value="F:phosphorelay sensor kinase activity"/>
    <property type="evidence" value="ECO:0007669"/>
    <property type="project" value="InterPro"/>
</dbReference>
<dbReference type="InterPro" id="IPR035965">
    <property type="entry name" value="PAS-like_dom_sf"/>
</dbReference>
<evidence type="ECO:0000259" key="7">
    <source>
        <dbReference type="PROSITE" id="PS50109"/>
    </source>
</evidence>
<dbReference type="InterPro" id="IPR013655">
    <property type="entry name" value="PAS_fold_3"/>
</dbReference>
<name>A0A916XHY9_9SPHI</name>
<evidence type="ECO:0000256" key="3">
    <source>
        <dbReference type="ARBA" id="ARBA00022553"/>
    </source>
</evidence>
<dbReference type="InterPro" id="IPR003594">
    <property type="entry name" value="HATPase_dom"/>
</dbReference>
<comment type="caution">
    <text evidence="9">The sequence shown here is derived from an EMBL/GenBank/DDBJ whole genome shotgun (WGS) entry which is preliminary data.</text>
</comment>
<accession>A0A916XHY9</accession>
<dbReference type="SMART" id="SM00086">
    <property type="entry name" value="PAC"/>
    <property type="match status" value="2"/>
</dbReference>
<proteinExistence type="predicted"/>
<dbReference type="SMART" id="SM00091">
    <property type="entry name" value="PAS"/>
    <property type="match status" value="2"/>
</dbReference>
<keyword evidence="3" id="KW-0597">Phosphoprotein</keyword>
<keyword evidence="4" id="KW-0808">Transferase</keyword>
<dbReference type="InterPro" id="IPR013656">
    <property type="entry name" value="PAS_4"/>
</dbReference>
<dbReference type="SUPFAM" id="SSF55874">
    <property type="entry name" value="ATPase domain of HSP90 chaperone/DNA topoisomerase II/histidine kinase"/>
    <property type="match status" value="1"/>
</dbReference>
<gene>
    <name evidence="9" type="ORF">GCM10011387_28690</name>
</gene>
<dbReference type="InterPro" id="IPR003661">
    <property type="entry name" value="HisK_dim/P_dom"/>
</dbReference>
<dbReference type="Pfam" id="PF00512">
    <property type="entry name" value="HisKA"/>
    <property type="match status" value="1"/>
</dbReference>
<evidence type="ECO:0000256" key="1">
    <source>
        <dbReference type="ARBA" id="ARBA00000085"/>
    </source>
</evidence>
<dbReference type="Gene3D" id="3.30.450.20">
    <property type="entry name" value="PAS domain"/>
    <property type="match status" value="2"/>
</dbReference>
<reference evidence="9" key="1">
    <citation type="journal article" date="2014" name="Int. J. Syst. Evol. Microbiol.">
        <title>Complete genome sequence of Corynebacterium casei LMG S-19264T (=DSM 44701T), isolated from a smear-ripened cheese.</title>
        <authorList>
            <consortium name="US DOE Joint Genome Institute (JGI-PGF)"/>
            <person name="Walter F."/>
            <person name="Albersmeier A."/>
            <person name="Kalinowski J."/>
            <person name="Ruckert C."/>
        </authorList>
    </citation>
    <scope>NUCLEOTIDE SEQUENCE</scope>
    <source>
        <strain evidence="9">CGMCC 1.15343</strain>
    </source>
</reference>
<evidence type="ECO:0000256" key="2">
    <source>
        <dbReference type="ARBA" id="ARBA00012438"/>
    </source>
</evidence>
<dbReference type="PANTHER" id="PTHR43547:SF2">
    <property type="entry name" value="HYBRID SIGNAL TRANSDUCTION HISTIDINE KINASE C"/>
    <property type="match status" value="1"/>
</dbReference>
<dbReference type="InterPro" id="IPR005467">
    <property type="entry name" value="His_kinase_dom"/>
</dbReference>
<dbReference type="NCBIfam" id="TIGR00229">
    <property type="entry name" value="sensory_box"/>
    <property type="match status" value="2"/>
</dbReference>
<dbReference type="InterPro" id="IPR001610">
    <property type="entry name" value="PAC"/>
</dbReference>